<sequence length="147" mass="16822">MFDGEKASLDAILSTNTIRVPKPVKVVDLESGGAVFIMEHIEMKSLNRYATQLGHQLADMHLHNKQQKEKQKKEEQTVGKGTGQSEVQVIDKFGFHVNTCCGYIPQANDWQEDWVCFYAQQRLQHQLGLVEQSYGDREVQELWSSLQ</sequence>
<protein>
    <recommendedName>
        <fullName evidence="1">protein-ribulosamine 3-kinase</fullName>
        <ecNumber evidence="1">2.7.1.172</ecNumber>
    </recommendedName>
</protein>
<accession>A0A8J4X6F8</accession>
<dbReference type="GO" id="GO:0102193">
    <property type="term" value="F:protein-ribulosamine 3-kinase activity"/>
    <property type="evidence" value="ECO:0007669"/>
    <property type="project" value="UniProtKB-EC"/>
</dbReference>
<evidence type="ECO:0000256" key="3">
    <source>
        <dbReference type="SAM" id="MobiDB-lite"/>
    </source>
</evidence>
<dbReference type="Pfam" id="PF03881">
    <property type="entry name" value="Fructosamin_kin"/>
    <property type="match status" value="1"/>
</dbReference>
<evidence type="ECO:0000256" key="2">
    <source>
        <dbReference type="ARBA" id="ARBA00048655"/>
    </source>
</evidence>
<comment type="catalytic activity">
    <reaction evidence="2">
        <text>N(6)-D-ribulosyl-L-lysyl-[protein] + ATP = N(6)-(3-O-phospho-D-ribulosyl)-L-lysyl-[protein] + ADP + H(+)</text>
        <dbReference type="Rhea" id="RHEA:48432"/>
        <dbReference type="Rhea" id="RHEA-COMP:12103"/>
        <dbReference type="Rhea" id="RHEA-COMP:12104"/>
        <dbReference type="ChEBI" id="CHEBI:15378"/>
        <dbReference type="ChEBI" id="CHEBI:30616"/>
        <dbReference type="ChEBI" id="CHEBI:90418"/>
        <dbReference type="ChEBI" id="CHEBI:90420"/>
        <dbReference type="ChEBI" id="CHEBI:456216"/>
        <dbReference type="EC" id="2.7.1.172"/>
    </reaction>
    <physiologicalReaction direction="left-to-right" evidence="2">
        <dbReference type="Rhea" id="RHEA:48433"/>
    </physiologicalReaction>
</comment>
<dbReference type="EC" id="2.7.1.172" evidence="1"/>
<reference evidence="4" key="1">
    <citation type="submission" date="2020-07" db="EMBL/GenBank/DDBJ databases">
        <title>Clarias magur genome sequencing, assembly and annotation.</title>
        <authorList>
            <person name="Kushwaha B."/>
            <person name="Kumar R."/>
            <person name="Das P."/>
            <person name="Joshi C.G."/>
            <person name="Kumar D."/>
            <person name="Nagpure N.S."/>
            <person name="Pandey M."/>
            <person name="Agarwal S."/>
            <person name="Srivastava S."/>
            <person name="Singh M."/>
            <person name="Sahoo L."/>
            <person name="Jayasankar P."/>
            <person name="Meher P.K."/>
            <person name="Koringa P.G."/>
            <person name="Iquebal M.A."/>
            <person name="Das S.P."/>
            <person name="Bit A."/>
            <person name="Patnaik S."/>
            <person name="Patel N."/>
            <person name="Shah T.M."/>
            <person name="Hinsu A."/>
            <person name="Jena J.K."/>
        </authorList>
    </citation>
    <scope>NUCLEOTIDE SEQUENCE</scope>
    <source>
        <strain evidence="4">CIFAMagur01</strain>
        <tissue evidence="4">Testis</tissue>
    </source>
</reference>
<dbReference type="EMBL" id="QNUK01000070">
    <property type="protein sequence ID" value="KAF5903646.1"/>
    <property type="molecule type" value="Genomic_DNA"/>
</dbReference>
<feature type="non-terminal residue" evidence="4">
    <location>
        <position position="147"/>
    </location>
</feature>
<feature type="compositionally biased region" description="Basic and acidic residues" evidence="3">
    <location>
        <begin position="63"/>
        <end position="77"/>
    </location>
</feature>
<keyword evidence="5" id="KW-1185">Reference proteome</keyword>
<name>A0A8J4X6F8_CLAMG</name>
<proteinExistence type="predicted"/>
<dbReference type="OrthoDB" id="5772781at2759"/>
<dbReference type="Proteomes" id="UP000727407">
    <property type="component" value="Unassembled WGS sequence"/>
</dbReference>
<dbReference type="PANTHER" id="PTHR12149:SF8">
    <property type="entry name" value="PROTEIN-RIBULOSAMINE 3-KINASE"/>
    <property type="match status" value="1"/>
</dbReference>
<feature type="region of interest" description="Disordered" evidence="3">
    <location>
        <begin position="63"/>
        <end position="83"/>
    </location>
</feature>
<organism evidence="4 5">
    <name type="scientific">Clarias magur</name>
    <name type="common">Asian catfish</name>
    <name type="synonym">Macropteronotus magur</name>
    <dbReference type="NCBI Taxonomy" id="1594786"/>
    <lineage>
        <taxon>Eukaryota</taxon>
        <taxon>Metazoa</taxon>
        <taxon>Chordata</taxon>
        <taxon>Craniata</taxon>
        <taxon>Vertebrata</taxon>
        <taxon>Euteleostomi</taxon>
        <taxon>Actinopterygii</taxon>
        <taxon>Neopterygii</taxon>
        <taxon>Teleostei</taxon>
        <taxon>Ostariophysi</taxon>
        <taxon>Siluriformes</taxon>
        <taxon>Clariidae</taxon>
        <taxon>Clarias</taxon>
    </lineage>
</organism>
<evidence type="ECO:0000313" key="4">
    <source>
        <dbReference type="EMBL" id="KAF5903646.1"/>
    </source>
</evidence>
<evidence type="ECO:0000256" key="1">
    <source>
        <dbReference type="ARBA" id="ARBA00011961"/>
    </source>
</evidence>
<dbReference type="SUPFAM" id="SSF56112">
    <property type="entry name" value="Protein kinase-like (PK-like)"/>
    <property type="match status" value="1"/>
</dbReference>
<dbReference type="InterPro" id="IPR011009">
    <property type="entry name" value="Kinase-like_dom_sf"/>
</dbReference>
<dbReference type="Gene3D" id="3.90.1200.10">
    <property type="match status" value="1"/>
</dbReference>
<dbReference type="InterPro" id="IPR016477">
    <property type="entry name" value="Fructo-/Ketosamine-3-kinase"/>
</dbReference>
<dbReference type="AlphaFoldDB" id="A0A8J4X6F8"/>
<evidence type="ECO:0000313" key="5">
    <source>
        <dbReference type="Proteomes" id="UP000727407"/>
    </source>
</evidence>
<gene>
    <name evidence="4" type="ORF">DAT39_006610</name>
</gene>
<dbReference type="PANTHER" id="PTHR12149">
    <property type="entry name" value="FRUCTOSAMINE 3 KINASE-RELATED PROTEIN"/>
    <property type="match status" value="1"/>
</dbReference>
<comment type="caution">
    <text evidence="4">The sequence shown here is derived from an EMBL/GenBank/DDBJ whole genome shotgun (WGS) entry which is preliminary data.</text>
</comment>